<sequence length="259" mass="26992">MELDGYRIIVTGSARGMGAATVRSYVAAGADVVGMDVDEENGGRVAAEASAQGPGTASFTRVDVSDRADVDAAFDRAAQSLGGLDALAHPAAIQRPGDASEVTVEDWDLMMAVNVRGTMITNQAAHRLMRQGGNGGSIINFGSVSGLRPEPVAPAYSASKGAVHSWTRTAAAAWGADGVRVNAILPAIATPMYEEAKDRMDEAQLTAHFWQNEQSIAMGQAYGDPDRDLGPVMVFLAGKGSRFITGQLIPVDGGQTSVR</sequence>
<dbReference type="SUPFAM" id="SSF51735">
    <property type="entry name" value="NAD(P)-binding Rossmann-fold domains"/>
    <property type="match status" value="1"/>
</dbReference>
<accession>A0A841J134</accession>
<proteinExistence type="inferred from homology"/>
<comment type="caution">
    <text evidence="3">The sequence shown here is derived from an EMBL/GenBank/DDBJ whole genome shotgun (WGS) entry which is preliminary data.</text>
</comment>
<evidence type="ECO:0000256" key="2">
    <source>
        <dbReference type="ARBA" id="ARBA00023002"/>
    </source>
</evidence>
<reference evidence="3 4" key="1">
    <citation type="submission" date="2020-08" db="EMBL/GenBank/DDBJ databases">
        <title>Genomic Encyclopedia of Type Strains, Phase III (KMG-III): the genomes of soil and plant-associated and newly described type strains.</title>
        <authorList>
            <person name="Whitman W."/>
        </authorList>
    </citation>
    <scope>NUCLEOTIDE SEQUENCE [LARGE SCALE GENOMIC DNA]</scope>
    <source>
        <strain evidence="3 4">CECT 8712</strain>
    </source>
</reference>
<dbReference type="FunFam" id="3.40.50.720:FF:000084">
    <property type="entry name" value="Short-chain dehydrogenase reductase"/>
    <property type="match status" value="1"/>
</dbReference>
<dbReference type="GO" id="GO:0004316">
    <property type="term" value="F:3-oxoacyl-[acyl-carrier-protein] reductase (NADPH) activity"/>
    <property type="evidence" value="ECO:0007669"/>
    <property type="project" value="UniProtKB-EC"/>
</dbReference>
<dbReference type="PANTHER" id="PTHR24321:SF8">
    <property type="entry name" value="ESTRADIOL 17-BETA-DEHYDROGENASE 8-RELATED"/>
    <property type="match status" value="1"/>
</dbReference>
<dbReference type="RefSeq" id="WP_184293661.1">
    <property type="nucleotide sequence ID" value="NZ_JACHJO010000018.1"/>
</dbReference>
<evidence type="ECO:0000313" key="4">
    <source>
        <dbReference type="Proteomes" id="UP000536604"/>
    </source>
</evidence>
<keyword evidence="4" id="KW-1185">Reference proteome</keyword>
<gene>
    <name evidence="3" type="ORF">FHS13_004217</name>
</gene>
<dbReference type="InterPro" id="IPR036291">
    <property type="entry name" value="NAD(P)-bd_dom_sf"/>
</dbReference>
<dbReference type="EC" id="1.1.1.100" evidence="3"/>
<dbReference type="PROSITE" id="PS00061">
    <property type="entry name" value="ADH_SHORT"/>
    <property type="match status" value="1"/>
</dbReference>
<dbReference type="PRINTS" id="PR00080">
    <property type="entry name" value="SDRFAMILY"/>
</dbReference>
<dbReference type="InterPro" id="IPR020904">
    <property type="entry name" value="Sc_DH/Rdtase_CS"/>
</dbReference>
<evidence type="ECO:0000313" key="3">
    <source>
        <dbReference type="EMBL" id="MBB6122228.1"/>
    </source>
</evidence>
<dbReference type="InterPro" id="IPR002347">
    <property type="entry name" value="SDR_fam"/>
</dbReference>
<dbReference type="AlphaFoldDB" id="A0A841J134"/>
<comment type="similarity">
    <text evidence="1">Belongs to the short-chain dehydrogenases/reductases (SDR) family.</text>
</comment>
<name>A0A841J134_9ACTN</name>
<evidence type="ECO:0000256" key="1">
    <source>
        <dbReference type="ARBA" id="ARBA00006484"/>
    </source>
</evidence>
<dbReference type="Proteomes" id="UP000536604">
    <property type="component" value="Unassembled WGS sequence"/>
</dbReference>
<dbReference type="Gene3D" id="3.40.50.720">
    <property type="entry name" value="NAD(P)-binding Rossmann-like Domain"/>
    <property type="match status" value="1"/>
</dbReference>
<dbReference type="Pfam" id="PF13561">
    <property type="entry name" value="adh_short_C2"/>
    <property type="match status" value="1"/>
</dbReference>
<dbReference type="EMBL" id="JACHJO010000018">
    <property type="protein sequence ID" value="MBB6122228.1"/>
    <property type="molecule type" value="Genomic_DNA"/>
</dbReference>
<dbReference type="CDD" id="cd05233">
    <property type="entry name" value="SDR_c"/>
    <property type="match status" value="1"/>
</dbReference>
<protein>
    <submittedName>
        <fullName evidence="3">3-oxoacyl-[acyl-carrier protein] reductase</fullName>
        <ecNumber evidence="3">1.1.1.100</ecNumber>
    </submittedName>
</protein>
<organism evidence="3 4">
    <name type="scientific">Nocardiopsis algeriensis</name>
    <dbReference type="NCBI Taxonomy" id="1478215"/>
    <lineage>
        <taxon>Bacteria</taxon>
        <taxon>Bacillati</taxon>
        <taxon>Actinomycetota</taxon>
        <taxon>Actinomycetes</taxon>
        <taxon>Streptosporangiales</taxon>
        <taxon>Nocardiopsidaceae</taxon>
        <taxon>Nocardiopsis</taxon>
    </lineage>
</organism>
<dbReference type="PANTHER" id="PTHR24321">
    <property type="entry name" value="DEHYDROGENASES, SHORT CHAIN"/>
    <property type="match status" value="1"/>
</dbReference>
<keyword evidence="2 3" id="KW-0560">Oxidoreductase</keyword>
<dbReference type="PRINTS" id="PR00081">
    <property type="entry name" value="GDHRDH"/>
</dbReference>